<evidence type="ECO:0000256" key="2">
    <source>
        <dbReference type="ARBA" id="ARBA00007825"/>
    </source>
</evidence>
<dbReference type="InterPro" id="IPR007535">
    <property type="entry name" value="Catechol_dOase_N"/>
</dbReference>
<keyword evidence="10" id="KW-1185">Reference proteome</keyword>
<accession>A0A7U2HWJ6</accession>
<evidence type="ECO:0000256" key="5">
    <source>
        <dbReference type="ARBA" id="ARBA00023002"/>
    </source>
</evidence>
<dbReference type="InterPro" id="IPR015889">
    <property type="entry name" value="Intradiol_dOase_core"/>
</dbReference>
<dbReference type="AlphaFoldDB" id="A0A7U2HWJ6"/>
<dbReference type="GO" id="GO:0009712">
    <property type="term" value="P:catechol-containing compound metabolic process"/>
    <property type="evidence" value="ECO:0007669"/>
    <property type="project" value="InterPro"/>
</dbReference>
<dbReference type="InterPro" id="IPR000627">
    <property type="entry name" value="Intradiol_dOase_C"/>
</dbReference>
<keyword evidence="4" id="KW-0223">Dioxygenase</keyword>
<dbReference type="InterPro" id="IPR039390">
    <property type="entry name" value="1_2-HQD/HQD"/>
</dbReference>
<dbReference type="VEuPathDB" id="FungiDB:JI435_079540"/>
<dbReference type="GO" id="GO:0018576">
    <property type="term" value="F:catechol 1,2-dioxygenase activity"/>
    <property type="evidence" value="ECO:0007669"/>
    <property type="project" value="InterPro"/>
</dbReference>
<evidence type="ECO:0000256" key="3">
    <source>
        <dbReference type="ARBA" id="ARBA00022723"/>
    </source>
</evidence>
<keyword evidence="6" id="KW-0408">Iron</keyword>
<gene>
    <name evidence="9" type="ORF">JI435_079540</name>
</gene>
<dbReference type="CDD" id="cd03461">
    <property type="entry name" value="1_2-HQD"/>
    <property type="match status" value="1"/>
</dbReference>
<protein>
    <recommendedName>
        <fullName evidence="11">Intradiol ring-cleavage dioxygenases domain-containing protein</fullName>
    </recommendedName>
</protein>
<dbReference type="SUPFAM" id="SSF49482">
    <property type="entry name" value="Aromatic compound dioxygenase"/>
    <property type="match status" value="1"/>
</dbReference>
<dbReference type="Gene3D" id="2.60.130.10">
    <property type="entry name" value="Aromatic compound dioxygenase"/>
    <property type="match status" value="1"/>
</dbReference>
<feature type="domain" description="Intradiol ring-cleavage dioxygenases" evidence="7">
    <location>
        <begin position="134"/>
        <end position="298"/>
    </location>
</feature>
<dbReference type="Pfam" id="PF00775">
    <property type="entry name" value="Dioxygenase_C"/>
    <property type="match status" value="1"/>
</dbReference>
<dbReference type="PANTHER" id="PTHR33711">
    <property type="entry name" value="DIOXYGENASE, PUTATIVE (AFU_ORTHOLOGUE AFUA_2G02910)-RELATED"/>
    <property type="match status" value="1"/>
</dbReference>
<organism evidence="9 10">
    <name type="scientific">Phaeosphaeria nodorum (strain SN15 / ATCC MYA-4574 / FGSC 10173)</name>
    <name type="common">Glume blotch fungus</name>
    <name type="synonym">Parastagonospora nodorum</name>
    <dbReference type="NCBI Taxonomy" id="321614"/>
    <lineage>
        <taxon>Eukaryota</taxon>
        <taxon>Fungi</taxon>
        <taxon>Dikarya</taxon>
        <taxon>Ascomycota</taxon>
        <taxon>Pezizomycotina</taxon>
        <taxon>Dothideomycetes</taxon>
        <taxon>Pleosporomycetidae</taxon>
        <taxon>Pleosporales</taxon>
        <taxon>Pleosporineae</taxon>
        <taxon>Phaeosphaeriaceae</taxon>
        <taxon>Parastagonospora</taxon>
    </lineage>
</organism>
<evidence type="ECO:0000256" key="1">
    <source>
        <dbReference type="ARBA" id="ARBA00001965"/>
    </source>
</evidence>
<keyword evidence="5" id="KW-0560">Oxidoreductase</keyword>
<evidence type="ECO:0000313" key="10">
    <source>
        <dbReference type="Proteomes" id="UP000663193"/>
    </source>
</evidence>
<dbReference type="InterPro" id="IPR050770">
    <property type="entry name" value="Intradiol_RC_Dioxygenase"/>
</dbReference>
<dbReference type="EMBL" id="CP069024">
    <property type="protein sequence ID" value="QRC92999.1"/>
    <property type="molecule type" value="Genomic_DNA"/>
</dbReference>
<comment type="similarity">
    <text evidence="2">Belongs to the intradiol ring-cleavage dioxygenase family.</text>
</comment>
<evidence type="ECO:0000256" key="4">
    <source>
        <dbReference type="ARBA" id="ARBA00022964"/>
    </source>
</evidence>
<reference evidence="10" key="1">
    <citation type="journal article" date="2021" name="BMC Genomics">
        <title>Chromosome-level genome assembly and manually-curated proteome of model necrotroph Parastagonospora nodorum Sn15 reveals a genome-wide trove of candidate effector homologs, and redundancy of virulence-related functions within an accessory chromosome.</title>
        <authorList>
            <person name="Bertazzoni S."/>
            <person name="Jones D.A.B."/>
            <person name="Phan H.T."/>
            <person name="Tan K.-C."/>
            <person name="Hane J.K."/>
        </authorList>
    </citation>
    <scope>NUCLEOTIDE SEQUENCE [LARGE SCALE GENOMIC DNA]</scope>
    <source>
        <strain evidence="10">SN15 / ATCC MYA-4574 / FGSC 10173)</strain>
    </source>
</reference>
<feature type="domain" description="Catechol dioxygenase N-terminal" evidence="8">
    <location>
        <begin position="37"/>
        <end position="109"/>
    </location>
</feature>
<dbReference type="OrthoDB" id="5238185at2759"/>
<evidence type="ECO:0000259" key="8">
    <source>
        <dbReference type="Pfam" id="PF04444"/>
    </source>
</evidence>
<dbReference type="PANTHER" id="PTHR33711:SF7">
    <property type="entry name" value="INTRADIOL RING-CLEAVAGE DIOXYGENASES DOMAIN-CONTAINING PROTEIN-RELATED"/>
    <property type="match status" value="1"/>
</dbReference>
<sequence length="336" mass="36897">MAASATGPGTASVPELKNLTIENITENVHRINSQCSDPRLKYVMERLVSHLHDFARETRLSFDEWMAGIQFLTQVGQICTDVRQEFILLSDIVGLSLLVDSIDHPKPPSSTEGTVLGPFHTHDASHLAPGSAISADPSGTPLLVLCTVKTTSGAPVPGVKIDVWETDSHGKYDVQYEDRGDKADGRAVVESDKDGVFWFMGIVPVPYPIPNDGPVGKLLVKLGRHCWRPSHMHFMFEKEGFDHLVTALYIKGSDYETSDAVFGVKDSLIVGLDTATPEEAKQYNVKEGTQVLKYDFVLVTDEETKQLRHDEAVKAMKGLGREGMMIVNGLPVPEVD</sequence>
<keyword evidence="3" id="KW-0479">Metal-binding</keyword>
<proteinExistence type="inferred from homology"/>
<comment type="cofactor">
    <cofactor evidence="1">
        <name>Fe(3+)</name>
        <dbReference type="ChEBI" id="CHEBI:29034"/>
    </cofactor>
</comment>
<evidence type="ECO:0000256" key="6">
    <source>
        <dbReference type="ARBA" id="ARBA00023004"/>
    </source>
</evidence>
<evidence type="ECO:0008006" key="11">
    <source>
        <dbReference type="Google" id="ProtNLM"/>
    </source>
</evidence>
<dbReference type="Proteomes" id="UP000663193">
    <property type="component" value="Chromosome 2"/>
</dbReference>
<evidence type="ECO:0000259" key="7">
    <source>
        <dbReference type="Pfam" id="PF00775"/>
    </source>
</evidence>
<evidence type="ECO:0000313" key="9">
    <source>
        <dbReference type="EMBL" id="QRC92999.1"/>
    </source>
</evidence>
<dbReference type="GO" id="GO:0008199">
    <property type="term" value="F:ferric iron binding"/>
    <property type="evidence" value="ECO:0007669"/>
    <property type="project" value="InterPro"/>
</dbReference>
<dbReference type="Pfam" id="PF04444">
    <property type="entry name" value="Dioxygenase_N"/>
    <property type="match status" value="1"/>
</dbReference>
<name>A0A7U2HWJ6_PHANO</name>